<accession>J7LEY0</accession>
<protein>
    <submittedName>
        <fullName evidence="2">Uncharacterized protein</fullName>
    </submittedName>
</protein>
<sequence>MRVPVGPARGRARARQGECGGQPGRVFQIISRSRGRASSRGADVARTASESIQKTLPRP</sequence>
<feature type="compositionally biased region" description="Polar residues" evidence="1">
    <location>
        <begin position="48"/>
        <end position="59"/>
    </location>
</feature>
<name>J7LEY0_NOCAA</name>
<organism evidence="2 3">
    <name type="scientific">Nocardiopsis alba (strain ATCC BAA-2165 / BE74)</name>
    <dbReference type="NCBI Taxonomy" id="1205910"/>
    <lineage>
        <taxon>Bacteria</taxon>
        <taxon>Bacillati</taxon>
        <taxon>Actinomycetota</taxon>
        <taxon>Actinomycetes</taxon>
        <taxon>Streptosporangiales</taxon>
        <taxon>Nocardiopsidaceae</taxon>
        <taxon>Nocardiopsis</taxon>
    </lineage>
</organism>
<dbReference type="EMBL" id="CP003788">
    <property type="protein sequence ID" value="AFR09087.1"/>
    <property type="molecule type" value="Genomic_DNA"/>
</dbReference>
<dbReference type="KEGG" id="nal:B005_1346"/>
<reference evidence="2 3" key="1">
    <citation type="journal article" date="2012" name="J. Bacteriol.">
        <title>Whole-Genome Sequence of Nocardiopsis alba Strain ATCC BAA-2165, Associated with Honeybees.</title>
        <authorList>
            <person name="Qiao J."/>
            <person name="Chen L."/>
            <person name="Li Y."/>
            <person name="Wang J."/>
            <person name="Zhang W."/>
            <person name="Chen S."/>
        </authorList>
    </citation>
    <scope>NUCLEOTIDE SEQUENCE [LARGE SCALE GENOMIC DNA]</scope>
    <source>
        <strain evidence="3">ATCC BAA-2165 / BE74</strain>
    </source>
</reference>
<dbReference type="Proteomes" id="UP000003779">
    <property type="component" value="Chromosome"/>
</dbReference>
<dbReference type="PATRIC" id="fig|1205910.3.peg.1280"/>
<evidence type="ECO:0000313" key="2">
    <source>
        <dbReference type="EMBL" id="AFR09087.1"/>
    </source>
</evidence>
<evidence type="ECO:0000256" key="1">
    <source>
        <dbReference type="SAM" id="MobiDB-lite"/>
    </source>
</evidence>
<feature type="region of interest" description="Disordered" evidence="1">
    <location>
        <begin position="1"/>
        <end position="59"/>
    </location>
</feature>
<reference evidence="3" key="2">
    <citation type="submission" date="2012-08" db="EMBL/GenBank/DDBJ databases">
        <title>Whole-genome sequence of Nocardiopsis alba strain ATCC BAA-2165 associated with honeybees.</title>
        <authorList>
            <person name="Qiao J."/>
            <person name="Chen L."/>
            <person name="Li Y."/>
            <person name="Wang J."/>
            <person name="Zhang W."/>
            <person name="Chen S."/>
        </authorList>
    </citation>
    <scope>NUCLEOTIDE SEQUENCE [LARGE SCALE GENOMIC DNA]</scope>
    <source>
        <strain evidence="3">ATCC BAA-2165 / BE74</strain>
    </source>
</reference>
<gene>
    <name evidence="2" type="ordered locus">B005_1346</name>
</gene>
<dbReference type="AlphaFoldDB" id="J7LEY0"/>
<evidence type="ECO:0000313" key="3">
    <source>
        <dbReference type="Proteomes" id="UP000003779"/>
    </source>
</evidence>
<proteinExistence type="predicted"/>
<dbReference type="HOGENOM" id="CLU_2955936_0_0_11"/>